<gene>
    <name evidence="1" type="ORF">QFC20_000953</name>
</gene>
<proteinExistence type="predicted"/>
<comment type="caution">
    <text evidence="1">The sequence shown here is derived from an EMBL/GenBank/DDBJ whole genome shotgun (WGS) entry which is preliminary data.</text>
</comment>
<sequence length="603" mass="68511">MSSMWRKRRKSVGQALAGRRGSHNSDEDGDHGYLDGFGNDNDTDAGMTLPTTDSSASSLNMRNDAPRTASGYIARLWSGTTMPWSRSDGTSSNHLYEDQRAKHYGYAGDDGTRINGGHVGTGGKPILVPRGRTSDHGSRRRNGRYRSRWYGSRLFRFIMVVALSLLGLAYYLLGIFFIPQFTLKFDKRAWVDVNFSHLTPPPPLHVAQCFDLGRIERETMYNWTEAQVLPRRRMVNAGTGMNVDMGCYEAAKLVQPIDPAVGYAYPTSGWIPIGDAAGEDERHRQAKALLSKDLTYDDRHIPPQHRVLTYHTYWRTDLLPFSDRQAFTLRAFLATQPLSTSRVVIWSNSAATLATAAPLASLIAKFPNNIQIRQVDFASLTSGTALEGNAIFDERRAGLYDGKGWIDGDAVRLLVLYQYGGVWMDMDQVLTRDLRPLIEHEFVSQWDCEDKPYLRFNGALMHFRKHSPYLCEAFHIMSSLPPPRPNSLNWGAHLYHHLHRRLLHGGQTPFAILPWCFTDPQNCRKDIAIPSPFVSDLKVWRGRPWTDGAREELEGRIGSVFSVHLHNQWTKSIPEHGWLDRLVRAQDEQVRVLELYQRWDDGK</sequence>
<protein>
    <submittedName>
        <fullName evidence="1">Uncharacterized protein</fullName>
    </submittedName>
</protein>
<keyword evidence="2" id="KW-1185">Reference proteome</keyword>
<organism evidence="1 2">
    <name type="scientific">Naganishia adeliensis</name>
    <dbReference type="NCBI Taxonomy" id="92952"/>
    <lineage>
        <taxon>Eukaryota</taxon>
        <taxon>Fungi</taxon>
        <taxon>Dikarya</taxon>
        <taxon>Basidiomycota</taxon>
        <taxon>Agaricomycotina</taxon>
        <taxon>Tremellomycetes</taxon>
        <taxon>Filobasidiales</taxon>
        <taxon>Filobasidiaceae</taxon>
        <taxon>Naganishia</taxon>
    </lineage>
</organism>
<accession>A0ACC2WVH6</accession>
<evidence type="ECO:0000313" key="1">
    <source>
        <dbReference type="EMBL" id="KAJ9115627.1"/>
    </source>
</evidence>
<evidence type="ECO:0000313" key="2">
    <source>
        <dbReference type="Proteomes" id="UP001230649"/>
    </source>
</evidence>
<name>A0ACC2WVH6_9TREE</name>
<dbReference type="Proteomes" id="UP001230649">
    <property type="component" value="Unassembled WGS sequence"/>
</dbReference>
<reference evidence="1" key="1">
    <citation type="submission" date="2023-04" db="EMBL/GenBank/DDBJ databases">
        <title>Draft Genome sequencing of Naganishia species isolated from polar environments using Oxford Nanopore Technology.</title>
        <authorList>
            <person name="Leo P."/>
            <person name="Venkateswaran K."/>
        </authorList>
    </citation>
    <scope>NUCLEOTIDE SEQUENCE</scope>
    <source>
        <strain evidence="1">MNA-CCFEE 5262</strain>
    </source>
</reference>
<dbReference type="EMBL" id="JASBWS010000005">
    <property type="protein sequence ID" value="KAJ9115627.1"/>
    <property type="molecule type" value="Genomic_DNA"/>
</dbReference>